<dbReference type="Proteomes" id="UP000465241">
    <property type="component" value="Unassembled WGS sequence"/>
</dbReference>
<dbReference type="InterPro" id="IPR029068">
    <property type="entry name" value="Glyas_Bleomycin-R_OHBP_Dase"/>
</dbReference>
<evidence type="ECO:0000313" key="3">
    <source>
        <dbReference type="EMBL" id="GFG58747.1"/>
    </source>
</evidence>
<name>A0A7I9WNF6_9MYCO</name>
<sequence length="158" mass="17350">MTNTGWSLDHCSLTVPDLEAAVDFFTVVVGARTQYSRTLDPGSAPAAMRENFNAHPDVGFRLAKLEIPGGLGLELFEYQAPDQTREHPRNCDVGGTHLGFLVDDLNAAIARVRKYPGTRVLGHPQSLPPGHPLAGRTWIYFLSPWGQQLELVDDSGRQ</sequence>
<protein>
    <recommendedName>
        <fullName evidence="2">VOC domain-containing protein</fullName>
    </recommendedName>
</protein>
<dbReference type="GO" id="GO:0046491">
    <property type="term" value="P:L-methylmalonyl-CoA metabolic process"/>
    <property type="evidence" value="ECO:0007669"/>
    <property type="project" value="TreeGrafter"/>
</dbReference>
<dbReference type="GO" id="GO:0046872">
    <property type="term" value="F:metal ion binding"/>
    <property type="evidence" value="ECO:0007669"/>
    <property type="project" value="UniProtKB-KW"/>
</dbReference>
<comment type="caution">
    <text evidence="3">The sequence shown here is derived from an EMBL/GenBank/DDBJ whole genome shotgun (WGS) entry which is preliminary data.</text>
</comment>
<dbReference type="PANTHER" id="PTHR43048">
    <property type="entry name" value="METHYLMALONYL-COA EPIMERASE"/>
    <property type="match status" value="1"/>
</dbReference>
<dbReference type="SUPFAM" id="SSF54593">
    <property type="entry name" value="Glyoxalase/Bleomycin resistance protein/Dihydroxybiphenyl dioxygenase"/>
    <property type="match status" value="1"/>
</dbReference>
<dbReference type="Gene3D" id="3.10.180.10">
    <property type="entry name" value="2,3-Dihydroxybiphenyl 1,2-Dioxygenase, domain 1"/>
    <property type="match status" value="1"/>
</dbReference>
<dbReference type="AlphaFoldDB" id="A0A7I9WNF6"/>
<evidence type="ECO:0000259" key="2">
    <source>
        <dbReference type="PROSITE" id="PS51819"/>
    </source>
</evidence>
<accession>A0A7I9WNF6</accession>
<organism evidence="3 4">
    <name type="scientific">Mycolicibacterium murale</name>
    <dbReference type="NCBI Taxonomy" id="182220"/>
    <lineage>
        <taxon>Bacteria</taxon>
        <taxon>Bacillati</taxon>
        <taxon>Actinomycetota</taxon>
        <taxon>Actinomycetes</taxon>
        <taxon>Mycobacteriales</taxon>
        <taxon>Mycobacteriaceae</taxon>
        <taxon>Mycolicibacterium</taxon>
    </lineage>
</organism>
<reference evidence="3 4" key="1">
    <citation type="journal article" date="2019" name="Emerg. Microbes Infect.">
        <title>Comprehensive subspecies identification of 175 nontuberculous mycobacteria species based on 7547 genomic profiles.</title>
        <authorList>
            <person name="Matsumoto Y."/>
            <person name="Kinjo T."/>
            <person name="Motooka D."/>
            <person name="Nabeya D."/>
            <person name="Jung N."/>
            <person name="Uechi K."/>
            <person name="Horii T."/>
            <person name="Iida T."/>
            <person name="Fujita J."/>
            <person name="Nakamura S."/>
        </authorList>
    </citation>
    <scope>NUCLEOTIDE SEQUENCE [LARGE SCALE GENOMIC DNA]</scope>
    <source>
        <strain evidence="3 4">JCM 13392</strain>
    </source>
</reference>
<keyword evidence="1" id="KW-0479">Metal-binding</keyword>
<dbReference type="PROSITE" id="PS51819">
    <property type="entry name" value="VOC"/>
    <property type="match status" value="1"/>
</dbReference>
<proteinExistence type="predicted"/>
<dbReference type="RefSeq" id="WP_193489494.1">
    <property type="nucleotide sequence ID" value="NZ_BAAAMC010000045.1"/>
</dbReference>
<evidence type="ECO:0000313" key="4">
    <source>
        <dbReference type="Proteomes" id="UP000465241"/>
    </source>
</evidence>
<gene>
    <name evidence="3" type="ORF">MMUR_28830</name>
</gene>
<dbReference type="PANTHER" id="PTHR43048:SF6">
    <property type="entry name" value="BLR8189 PROTEIN"/>
    <property type="match status" value="1"/>
</dbReference>
<dbReference type="InterPro" id="IPR051785">
    <property type="entry name" value="MMCE/EMCE_epimerase"/>
</dbReference>
<evidence type="ECO:0000256" key="1">
    <source>
        <dbReference type="ARBA" id="ARBA00022723"/>
    </source>
</evidence>
<dbReference type="InterPro" id="IPR037523">
    <property type="entry name" value="VOC_core"/>
</dbReference>
<dbReference type="Pfam" id="PF00903">
    <property type="entry name" value="Glyoxalase"/>
    <property type="match status" value="1"/>
</dbReference>
<dbReference type="InterPro" id="IPR004360">
    <property type="entry name" value="Glyas_Fos-R_dOase_dom"/>
</dbReference>
<keyword evidence="4" id="KW-1185">Reference proteome</keyword>
<dbReference type="GO" id="GO:0004493">
    <property type="term" value="F:methylmalonyl-CoA epimerase activity"/>
    <property type="evidence" value="ECO:0007669"/>
    <property type="project" value="TreeGrafter"/>
</dbReference>
<dbReference type="EMBL" id="BLKT01000003">
    <property type="protein sequence ID" value="GFG58747.1"/>
    <property type="molecule type" value="Genomic_DNA"/>
</dbReference>
<feature type="domain" description="VOC" evidence="2">
    <location>
        <begin position="7"/>
        <end position="154"/>
    </location>
</feature>